<gene>
    <name evidence="2" type="ORF">ACFO3S_03780</name>
</gene>
<proteinExistence type="predicted"/>
<feature type="domain" description="Amidohydrolase 3" evidence="1">
    <location>
        <begin position="65"/>
        <end position="542"/>
    </location>
</feature>
<dbReference type="Gene3D" id="2.30.40.10">
    <property type="entry name" value="Urease, subunit C, domain 1"/>
    <property type="match status" value="1"/>
</dbReference>
<dbReference type="InterPro" id="IPR033932">
    <property type="entry name" value="YtcJ-like"/>
</dbReference>
<dbReference type="InterPro" id="IPR013108">
    <property type="entry name" value="Amidohydro_3"/>
</dbReference>
<dbReference type="Gene3D" id="3.10.310.70">
    <property type="match status" value="1"/>
</dbReference>
<dbReference type="InterPro" id="IPR032466">
    <property type="entry name" value="Metal_Hydrolase"/>
</dbReference>
<dbReference type="Proteomes" id="UP001596028">
    <property type="component" value="Unassembled WGS sequence"/>
</dbReference>
<dbReference type="PANTHER" id="PTHR22642:SF2">
    <property type="entry name" value="PROTEIN LONG AFTER FAR-RED 3"/>
    <property type="match status" value="1"/>
</dbReference>
<keyword evidence="2" id="KW-0378">Hydrolase</keyword>
<dbReference type="CDD" id="cd01300">
    <property type="entry name" value="YtcJ_like"/>
    <property type="match status" value="1"/>
</dbReference>
<dbReference type="GO" id="GO:0016787">
    <property type="term" value="F:hydrolase activity"/>
    <property type="evidence" value="ECO:0007669"/>
    <property type="project" value="UniProtKB-KW"/>
</dbReference>
<sequence>MVIGFTAGKADLMISGRAVFTGIGNSTKPGAIAIAGNRIVALGDTEAELEGLIGPRTRILRYGNHLIMAGFQDFHLHVLLGSLFHDSVNLLSAASEEEAARMTKAFADARPDDPWIFGFSWHHAFWETKTLPHRSTLDRYLSDRPVFLLNAEGHGAWLNSRALMELGITSDSPNPPYGQIHKDESGVPTGFLYETAMSLAQSAFCLPHARKHKLLRSFLEKAAKLGITSVSDMFPMPGLQLDNLDIYREYEANGELTARIHFQTALNGDLAYPRKLRETCSSDKLRFSGLKQYLDGVPTLYTALLLDPYSDRPETKGDTLIPPDLVTEWILQADKEGFRVRLHACGDGAVRLGLDCFEAARLRNGARDSRHTIEHVEVICRSDLRRFAELGVVASMQPEHIAATQSFKDNPYLVRLGKEREPLTWPIRTLMNNRAHLAFGSDYPVVELDPMLGIYRAATRLHNDGQPEGGWNPKERLGVADALRAYTSGSAYGMFTERDTGTLEVGKLADIIVLDRNIIETPVEEIRETKVLMTMMDGKIVYEA</sequence>
<comment type="caution">
    <text evidence="2">The sequence shown here is derived from an EMBL/GenBank/DDBJ whole genome shotgun (WGS) entry which is preliminary data.</text>
</comment>
<name>A0ABV9F989_9BACL</name>
<dbReference type="SUPFAM" id="SSF51338">
    <property type="entry name" value="Composite domain of metallo-dependent hydrolases"/>
    <property type="match status" value="1"/>
</dbReference>
<dbReference type="Pfam" id="PF07969">
    <property type="entry name" value="Amidohydro_3"/>
    <property type="match status" value="1"/>
</dbReference>
<accession>A0ABV9F989</accession>
<reference evidence="3" key="1">
    <citation type="journal article" date="2019" name="Int. J. Syst. Evol. Microbiol.">
        <title>The Global Catalogue of Microorganisms (GCM) 10K type strain sequencing project: providing services to taxonomists for standard genome sequencing and annotation.</title>
        <authorList>
            <consortium name="The Broad Institute Genomics Platform"/>
            <consortium name="The Broad Institute Genome Sequencing Center for Infectious Disease"/>
            <person name="Wu L."/>
            <person name="Ma J."/>
        </authorList>
    </citation>
    <scope>NUCLEOTIDE SEQUENCE [LARGE SCALE GENOMIC DNA]</scope>
    <source>
        <strain evidence="3">CCUG 49571</strain>
    </source>
</reference>
<evidence type="ECO:0000313" key="3">
    <source>
        <dbReference type="Proteomes" id="UP001596028"/>
    </source>
</evidence>
<dbReference type="RefSeq" id="WP_378092437.1">
    <property type="nucleotide sequence ID" value="NZ_JBHSEP010000002.1"/>
</dbReference>
<evidence type="ECO:0000313" key="2">
    <source>
        <dbReference type="EMBL" id="MFC4597350.1"/>
    </source>
</evidence>
<dbReference type="InterPro" id="IPR011059">
    <property type="entry name" value="Metal-dep_hydrolase_composite"/>
</dbReference>
<keyword evidence="3" id="KW-1185">Reference proteome</keyword>
<organism evidence="2 3">
    <name type="scientific">Cohnella hongkongensis</name>
    <dbReference type="NCBI Taxonomy" id="178337"/>
    <lineage>
        <taxon>Bacteria</taxon>
        <taxon>Bacillati</taxon>
        <taxon>Bacillota</taxon>
        <taxon>Bacilli</taxon>
        <taxon>Bacillales</taxon>
        <taxon>Paenibacillaceae</taxon>
        <taxon>Cohnella</taxon>
    </lineage>
</organism>
<dbReference type="EMBL" id="JBHSEP010000002">
    <property type="protein sequence ID" value="MFC4597350.1"/>
    <property type="molecule type" value="Genomic_DNA"/>
</dbReference>
<dbReference type="SUPFAM" id="SSF51556">
    <property type="entry name" value="Metallo-dependent hydrolases"/>
    <property type="match status" value="1"/>
</dbReference>
<dbReference type="PANTHER" id="PTHR22642">
    <property type="entry name" value="IMIDAZOLONEPROPIONASE"/>
    <property type="match status" value="1"/>
</dbReference>
<protein>
    <submittedName>
        <fullName evidence="2">Amidohydrolase</fullName>
        <ecNumber evidence="2">3.5.-.-</ecNumber>
    </submittedName>
</protein>
<dbReference type="Gene3D" id="3.20.20.140">
    <property type="entry name" value="Metal-dependent hydrolases"/>
    <property type="match status" value="1"/>
</dbReference>
<dbReference type="EC" id="3.5.-.-" evidence="2"/>
<evidence type="ECO:0000259" key="1">
    <source>
        <dbReference type="Pfam" id="PF07969"/>
    </source>
</evidence>